<accession>A0A0F9PVG2</accession>
<name>A0A0F9PVG2_9ZZZZ</name>
<protein>
    <submittedName>
        <fullName evidence="2">Uncharacterized protein</fullName>
    </submittedName>
</protein>
<dbReference type="EMBL" id="LAZR01002026">
    <property type="protein sequence ID" value="KKN35610.1"/>
    <property type="molecule type" value="Genomic_DNA"/>
</dbReference>
<sequence length="301" mass="34113">MKKTKKFSQLIIVLFLLLPFVKVSPAQESYVGIQDGDEYLWWLSIYRQDWWRYFRDDLEGTLGNLWPLGSSNMTTVYWDWVIWSQSTPPQSRWPFNIISIGTEETGTFFSPFDNTTITSTPVNATAGWILSTYSGVNSIYNGIWYIVNDTSSFLRQTLNLTLSFSPYSIMSVPFAPINIDWSSFVSEFLGVMNSKGGLYNNISATALSNGYTLIVPARGFENNSGAIEINVEYNHKGQLRDYEFSYGEKLLVKYWSYVLPPPPISEGEVLTIVYGGIAFVTIVLIILGVKKIHKRPVYVGA</sequence>
<keyword evidence="1" id="KW-0472">Membrane</keyword>
<organism evidence="2">
    <name type="scientific">marine sediment metagenome</name>
    <dbReference type="NCBI Taxonomy" id="412755"/>
    <lineage>
        <taxon>unclassified sequences</taxon>
        <taxon>metagenomes</taxon>
        <taxon>ecological metagenomes</taxon>
    </lineage>
</organism>
<keyword evidence="1" id="KW-1133">Transmembrane helix</keyword>
<dbReference type="AlphaFoldDB" id="A0A0F9PVG2"/>
<evidence type="ECO:0000313" key="2">
    <source>
        <dbReference type="EMBL" id="KKN35610.1"/>
    </source>
</evidence>
<reference evidence="2" key="1">
    <citation type="journal article" date="2015" name="Nature">
        <title>Complex archaea that bridge the gap between prokaryotes and eukaryotes.</title>
        <authorList>
            <person name="Spang A."/>
            <person name="Saw J.H."/>
            <person name="Jorgensen S.L."/>
            <person name="Zaremba-Niedzwiedzka K."/>
            <person name="Martijn J."/>
            <person name="Lind A.E."/>
            <person name="van Eijk R."/>
            <person name="Schleper C."/>
            <person name="Guy L."/>
            <person name="Ettema T.J."/>
        </authorList>
    </citation>
    <scope>NUCLEOTIDE SEQUENCE</scope>
</reference>
<evidence type="ECO:0000256" key="1">
    <source>
        <dbReference type="SAM" id="Phobius"/>
    </source>
</evidence>
<gene>
    <name evidence="2" type="ORF">LCGC14_0781940</name>
</gene>
<comment type="caution">
    <text evidence="2">The sequence shown here is derived from an EMBL/GenBank/DDBJ whole genome shotgun (WGS) entry which is preliminary data.</text>
</comment>
<keyword evidence="1" id="KW-0812">Transmembrane</keyword>
<proteinExistence type="predicted"/>
<feature type="transmembrane region" description="Helical" evidence="1">
    <location>
        <begin position="269"/>
        <end position="289"/>
    </location>
</feature>